<protein>
    <submittedName>
        <fullName evidence="3">Phosphatidylserine/phosphatidylglycerophosphate/cardiolipin synthase</fullName>
    </submittedName>
</protein>
<dbReference type="OrthoDB" id="9814092at2"/>
<dbReference type="Gene3D" id="3.30.870.10">
    <property type="entry name" value="Endonuclease Chain A"/>
    <property type="match status" value="2"/>
</dbReference>
<keyword evidence="1" id="KW-1133">Transmembrane helix</keyword>
<organism evidence="3 4">
    <name type="scientific">Lysobacter spongiicola DSM 21749</name>
    <dbReference type="NCBI Taxonomy" id="1122188"/>
    <lineage>
        <taxon>Bacteria</taxon>
        <taxon>Pseudomonadati</taxon>
        <taxon>Pseudomonadota</taxon>
        <taxon>Gammaproteobacteria</taxon>
        <taxon>Lysobacterales</taxon>
        <taxon>Lysobacteraceae</taxon>
        <taxon>Novilysobacter</taxon>
    </lineage>
</organism>
<evidence type="ECO:0000256" key="1">
    <source>
        <dbReference type="SAM" id="Phobius"/>
    </source>
</evidence>
<dbReference type="PANTHER" id="PTHR21248">
    <property type="entry name" value="CARDIOLIPIN SYNTHASE"/>
    <property type="match status" value="1"/>
</dbReference>
<dbReference type="RefSeq" id="WP_078758074.1">
    <property type="nucleotide sequence ID" value="NZ_FUXP01000004.1"/>
</dbReference>
<evidence type="ECO:0000313" key="3">
    <source>
        <dbReference type="EMBL" id="SJZ98568.1"/>
    </source>
</evidence>
<dbReference type="PANTHER" id="PTHR21248:SF12">
    <property type="entry name" value="CARDIOLIPIN SYNTHASE C"/>
    <property type="match status" value="1"/>
</dbReference>
<keyword evidence="1" id="KW-0472">Membrane</keyword>
<dbReference type="SUPFAM" id="SSF56024">
    <property type="entry name" value="Phospholipase D/nuclease"/>
    <property type="match status" value="2"/>
</dbReference>
<dbReference type="CDD" id="cd09113">
    <property type="entry name" value="PLDc_ymdC_like_2"/>
    <property type="match status" value="1"/>
</dbReference>
<dbReference type="AlphaFoldDB" id="A0A1T4Q5Q9"/>
<dbReference type="InterPro" id="IPR001736">
    <property type="entry name" value="PLipase_D/transphosphatidylase"/>
</dbReference>
<dbReference type="PROSITE" id="PS50035">
    <property type="entry name" value="PLD"/>
    <property type="match status" value="2"/>
</dbReference>
<feature type="domain" description="PLD phosphodiesterase" evidence="2">
    <location>
        <begin position="186"/>
        <end position="213"/>
    </location>
</feature>
<proteinExistence type="predicted"/>
<accession>A0A1T4Q5Q9</accession>
<dbReference type="InterPro" id="IPR025202">
    <property type="entry name" value="PLD-like_dom"/>
</dbReference>
<dbReference type="STRING" id="1122188.SAMN02745674_01477"/>
<dbReference type="Pfam" id="PF13091">
    <property type="entry name" value="PLDc_2"/>
    <property type="match status" value="2"/>
</dbReference>
<dbReference type="CDD" id="cd09111">
    <property type="entry name" value="PLDc_ymdC_like_1"/>
    <property type="match status" value="1"/>
</dbReference>
<name>A0A1T4Q5Q9_9GAMM</name>
<gene>
    <name evidence="3" type="ORF">SAMN02745674_01477</name>
</gene>
<sequence length="531" mass="57309">MNPDTPPMAPTLRRRLLRGIAVAIVLLMALVGSGLLFSEQLAPKATGASGHALPLHPARTAIDRELAPILAAHPGQTGALLLTDGLDAFAARAMSARRAGRSLDLQYYIWNDDLAGQLLAREAHAAAKRGVRVRILLDDLTAEGLDPKWMALDAHPGIELRLYNPFRNRASGLERGVELVQRAFSINYRMHNKAWIADGRVAVIGGRNIGEEYFAAAEAVNFHDLDLMLFGPAVEQASAIFDAFWNSPAVVPIAALNTTTPDQLAGFLSDVEDAALEARARPYLSRVAASRTVHGYLEGRLQPHWSDSLEVVSDPPLKAGDDDRGDWLSTRLGDAVRGSRDKALLVSPYFVPGDTLTREFGALVDAGVQVGIVTNSLAANDVPAVHSGYAGYRGPLLRGGVQLYEMKARGHQDTAGAFGSSGASLHTKAFVLDDRHGFVGSFNLDPRSANLNTEMGVLFDDPGLAAGVRAEYLRLSSPQLSYWLYLDAGGELRWLDRASDPATVLEDEPDVSWPRRALAAILGWLPIESQL</sequence>
<feature type="transmembrane region" description="Helical" evidence="1">
    <location>
        <begin position="16"/>
        <end position="37"/>
    </location>
</feature>
<dbReference type="Proteomes" id="UP000190061">
    <property type="component" value="Unassembled WGS sequence"/>
</dbReference>
<keyword evidence="4" id="KW-1185">Reference proteome</keyword>
<evidence type="ECO:0000259" key="2">
    <source>
        <dbReference type="PROSITE" id="PS50035"/>
    </source>
</evidence>
<keyword evidence="1" id="KW-0812">Transmembrane</keyword>
<dbReference type="SMART" id="SM00155">
    <property type="entry name" value="PLDc"/>
    <property type="match status" value="2"/>
</dbReference>
<dbReference type="GO" id="GO:0032049">
    <property type="term" value="P:cardiolipin biosynthetic process"/>
    <property type="evidence" value="ECO:0007669"/>
    <property type="project" value="UniProtKB-ARBA"/>
</dbReference>
<dbReference type="GO" id="GO:0030572">
    <property type="term" value="F:phosphatidyltransferase activity"/>
    <property type="evidence" value="ECO:0007669"/>
    <property type="project" value="UniProtKB-ARBA"/>
</dbReference>
<evidence type="ECO:0000313" key="4">
    <source>
        <dbReference type="Proteomes" id="UP000190061"/>
    </source>
</evidence>
<reference evidence="3 4" key="1">
    <citation type="submission" date="2017-02" db="EMBL/GenBank/DDBJ databases">
        <authorList>
            <person name="Peterson S.W."/>
        </authorList>
    </citation>
    <scope>NUCLEOTIDE SEQUENCE [LARGE SCALE GENOMIC DNA]</scope>
    <source>
        <strain evidence="3 4">DSM 21749</strain>
    </source>
</reference>
<feature type="domain" description="PLD phosphodiesterase" evidence="2">
    <location>
        <begin position="421"/>
        <end position="448"/>
    </location>
</feature>
<dbReference type="EMBL" id="FUXP01000004">
    <property type="protein sequence ID" value="SJZ98568.1"/>
    <property type="molecule type" value="Genomic_DNA"/>
</dbReference>